<evidence type="ECO:0000256" key="1">
    <source>
        <dbReference type="SAM" id="SignalP"/>
    </source>
</evidence>
<accession>A0A225WUD5</accession>
<organism evidence="2 3">
    <name type="scientific">Phytophthora megakarya</name>
    <dbReference type="NCBI Taxonomy" id="4795"/>
    <lineage>
        <taxon>Eukaryota</taxon>
        <taxon>Sar</taxon>
        <taxon>Stramenopiles</taxon>
        <taxon>Oomycota</taxon>
        <taxon>Peronosporomycetes</taxon>
        <taxon>Peronosporales</taxon>
        <taxon>Peronosporaceae</taxon>
        <taxon>Phytophthora</taxon>
    </lineage>
</organism>
<dbReference type="EMBL" id="NBNE01000241">
    <property type="protein sequence ID" value="OWZ21265.1"/>
    <property type="molecule type" value="Genomic_DNA"/>
</dbReference>
<feature type="chain" id="PRO_5013347804" evidence="1">
    <location>
        <begin position="20"/>
        <end position="153"/>
    </location>
</feature>
<evidence type="ECO:0000313" key="3">
    <source>
        <dbReference type="Proteomes" id="UP000198211"/>
    </source>
</evidence>
<feature type="signal peptide" evidence="1">
    <location>
        <begin position="1"/>
        <end position="19"/>
    </location>
</feature>
<protein>
    <submittedName>
        <fullName evidence="2">RxLR effector protein</fullName>
    </submittedName>
</protein>
<keyword evidence="3" id="KW-1185">Reference proteome</keyword>
<dbReference type="AlphaFoldDB" id="A0A225WUD5"/>
<proteinExistence type="predicted"/>
<reference evidence="3" key="1">
    <citation type="submission" date="2017-03" db="EMBL/GenBank/DDBJ databases">
        <title>Phytopthora megakarya and P. palmivora, two closely related causual agents of cacao black pod achieved similar genome size and gene model numbers by different mechanisms.</title>
        <authorList>
            <person name="Ali S."/>
            <person name="Shao J."/>
            <person name="Larry D.J."/>
            <person name="Kronmiller B."/>
            <person name="Shen D."/>
            <person name="Strem M.D."/>
            <person name="Melnick R.L."/>
            <person name="Guiltinan M.J."/>
            <person name="Tyler B.M."/>
            <person name="Meinhardt L.W."/>
            <person name="Bailey B.A."/>
        </authorList>
    </citation>
    <scope>NUCLEOTIDE SEQUENCE [LARGE SCALE GENOMIC DNA]</scope>
    <source>
        <strain evidence="3">zdho120</strain>
    </source>
</reference>
<keyword evidence="1" id="KW-0732">Signal</keyword>
<dbReference type="Proteomes" id="UP000198211">
    <property type="component" value="Unassembled WGS sequence"/>
</dbReference>
<gene>
    <name evidence="2" type="ORF">PHMEG_0004201</name>
</gene>
<name>A0A225WUD5_9STRA</name>
<sequence>MFWYKLLLLLCATILFVSSYTQTSAMKTPFSQSPLLKKQDAVRMKMLLRGNAGDHQGNSEERGGPAPILVHNILSDRSSKMSKAVKKAVEENTKSKIKLVDGPNWNAYNIQTRIESYLLRKMTPSEVKAELSNNYHGEALDNFISTYTQRYNP</sequence>
<evidence type="ECO:0000313" key="2">
    <source>
        <dbReference type="EMBL" id="OWZ21265.1"/>
    </source>
</evidence>
<comment type="caution">
    <text evidence="2">The sequence shown here is derived from an EMBL/GenBank/DDBJ whole genome shotgun (WGS) entry which is preliminary data.</text>
</comment>